<dbReference type="SUPFAM" id="SSF52218">
    <property type="entry name" value="Flavoproteins"/>
    <property type="match status" value="1"/>
</dbReference>
<dbReference type="OrthoDB" id="1470350at2759"/>
<dbReference type="InterPro" id="IPR003097">
    <property type="entry name" value="CysJ-like_FAD-binding"/>
</dbReference>
<feature type="domain" description="FAD-binding FR-type" evidence="12">
    <location>
        <begin position="264"/>
        <end position="488"/>
    </location>
</feature>
<dbReference type="Gene3D" id="1.10.630.10">
    <property type="entry name" value="Cytochrome P450"/>
    <property type="match status" value="1"/>
</dbReference>
<dbReference type="GO" id="GO:0004497">
    <property type="term" value="F:monooxygenase activity"/>
    <property type="evidence" value="ECO:0007669"/>
    <property type="project" value="InterPro"/>
</dbReference>
<dbReference type="GO" id="GO:0005506">
    <property type="term" value="F:iron ion binding"/>
    <property type="evidence" value="ECO:0007669"/>
    <property type="project" value="InterPro"/>
</dbReference>
<organism evidence="13 14">
    <name type="scientific">Aspergillus puulaauensis</name>
    <dbReference type="NCBI Taxonomy" id="1220207"/>
    <lineage>
        <taxon>Eukaryota</taxon>
        <taxon>Fungi</taxon>
        <taxon>Dikarya</taxon>
        <taxon>Ascomycota</taxon>
        <taxon>Pezizomycotina</taxon>
        <taxon>Eurotiomycetes</taxon>
        <taxon>Eurotiomycetidae</taxon>
        <taxon>Eurotiales</taxon>
        <taxon>Aspergillaceae</taxon>
        <taxon>Aspergillus</taxon>
    </lineage>
</organism>
<comment type="catalytic activity">
    <reaction evidence="10">
        <text>2 oxidized [cytochrome P450] + NADPH = 2 reduced [cytochrome P450] + NADP(+) + H(+)</text>
        <dbReference type="Rhea" id="RHEA:24040"/>
        <dbReference type="Rhea" id="RHEA-COMP:14627"/>
        <dbReference type="Rhea" id="RHEA-COMP:14628"/>
        <dbReference type="ChEBI" id="CHEBI:15378"/>
        <dbReference type="ChEBI" id="CHEBI:55376"/>
        <dbReference type="ChEBI" id="CHEBI:57783"/>
        <dbReference type="ChEBI" id="CHEBI:58349"/>
        <dbReference type="ChEBI" id="CHEBI:60344"/>
        <dbReference type="EC" id="1.6.2.4"/>
    </reaction>
</comment>
<dbReference type="Gene3D" id="3.40.50.360">
    <property type="match status" value="1"/>
</dbReference>
<dbReference type="Proteomes" id="UP000654913">
    <property type="component" value="Chromosome 6"/>
</dbReference>
<dbReference type="InterPro" id="IPR001128">
    <property type="entry name" value="Cyt_P450"/>
</dbReference>
<dbReference type="Pfam" id="PF00067">
    <property type="entry name" value="p450"/>
    <property type="match status" value="1"/>
</dbReference>
<evidence type="ECO:0000259" key="12">
    <source>
        <dbReference type="PROSITE" id="PS51384"/>
    </source>
</evidence>
<evidence type="ECO:0000256" key="1">
    <source>
        <dbReference type="ARBA" id="ARBA00001917"/>
    </source>
</evidence>
<dbReference type="InterPro" id="IPR001709">
    <property type="entry name" value="Flavoprot_Pyr_Nucl_cyt_Rdtase"/>
</dbReference>
<dbReference type="Gene3D" id="2.40.30.10">
    <property type="entry name" value="Translation factors"/>
    <property type="match status" value="1"/>
</dbReference>
<dbReference type="GO" id="GO:0050660">
    <property type="term" value="F:flavin adenine dinucleotide binding"/>
    <property type="evidence" value="ECO:0007669"/>
    <property type="project" value="TreeGrafter"/>
</dbReference>
<dbReference type="Gene3D" id="1.20.990.10">
    <property type="entry name" value="NADPH-cytochrome p450 Reductase, Chain A, domain 3"/>
    <property type="match status" value="1"/>
</dbReference>
<evidence type="ECO:0000256" key="7">
    <source>
        <dbReference type="ARBA" id="ARBA00022857"/>
    </source>
</evidence>
<evidence type="ECO:0000256" key="4">
    <source>
        <dbReference type="ARBA" id="ARBA00010018"/>
    </source>
</evidence>
<reference evidence="13" key="2">
    <citation type="submission" date="2021-02" db="EMBL/GenBank/DDBJ databases">
        <title>Aspergillus puulaauensis MK2 genome sequence.</title>
        <authorList>
            <person name="Futagami T."/>
            <person name="Mori K."/>
            <person name="Kadooka C."/>
            <person name="Tanaka T."/>
        </authorList>
    </citation>
    <scope>NUCLEOTIDE SEQUENCE</scope>
    <source>
        <strain evidence="13">MK2</strain>
    </source>
</reference>
<dbReference type="PRINTS" id="PR00371">
    <property type="entry name" value="FPNCR"/>
</dbReference>
<dbReference type="Pfam" id="PF00667">
    <property type="entry name" value="FAD_binding_1"/>
    <property type="match status" value="1"/>
</dbReference>
<dbReference type="GO" id="GO:0020037">
    <property type="term" value="F:heme binding"/>
    <property type="evidence" value="ECO:0007669"/>
    <property type="project" value="InterPro"/>
</dbReference>
<dbReference type="InterPro" id="IPR023173">
    <property type="entry name" value="NADPH_Cyt_P450_Rdtase_alpha"/>
</dbReference>
<gene>
    <name evidence="13" type="ORF">APUU_60805A</name>
</gene>
<dbReference type="InterPro" id="IPR008254">
    <property type="entry name" value="Flavodoxin/NO_synth"/>
</dbReference>
<dbReference type="GO" id="GO:0010181">
    <property type="term" value="F:FMN binding"/>
    <property type="evidence" value="ECO:0007669"/>
    <property type="project" value="InterPro"/>
</dbReference>
<dbReference type="AlphaFoldDB" id="A0A7R7XU32"/>
<dbReference type="SUPFAM" id="SSF63380">
    <property type="entry name" value="Riboflavin synthase domain-like"/>
    <property type="match status" value="1"/>
</dbReference>
<dbReference type="EC" id="1.6.2.4" evidence="9"/>
<evidence type="ECO:0000313" key="14">
    <source>
        <dbReference type="Proteomes" id="UP000654913"/>
    </source>
</evidence>
<dbReference type="PANTHER" id="PTHR19384:SF127">
    <property type="entry name" value="BIFUNCTIONAL CYTOCHROME P450_NADPH--P450 REDUCTASE"/>
    <property type="match status" value="1"/>
</dbReference>
<evidence type="ECO:0000313" key="13">
    <source>
        <dbReference type="EMBL" id="BCS27757.1"/>
    </source>
</evidence>
<dbReference type="PROSITE" id="PS50902">
    <property type="entry name" value="FLAVODOXIN_LIKE"/>
    <property type="match status" value="1"/>
</dbReference>
<comment type="cofactor">
    <cofactor evidence="3">
        <name>FAD</name>
        <dbReference type="ChEBI" id="CHEBI:57692"/>
    </cofactor>
</comment>
<evidence type="ECO:0000256" key="9">
    <source>
        <dbReference type="ARBA" id="ARBA00023797"/>
    </source>
</evidence>
<dbReference type="RefSeq" id="XP_041559951.1">
    <property type="nucleotide sequence ID" value="XM_041694085.1"/>
</dbReference>
<evidence type="ECO:0000256" key="3">
    <source>
        <dbReference type="ARBA" id="ARBA00001974"/>
    </source>
</evidence>
<dbReference type="KEGG" id="apuu:APUU_60805A"/>
<keyword evidence="5" id="KW-0285">Flavoprotein</keyword>
<dbReference type="InterPro" id="IPR039261">
    <property type="entry name" value="FNR_nucleotide-bd"/>
</dbReference>
<dbReference type="GO" id="GO:0016705">
    <property type="term" value="F:oxidoreductase activity, acting on paired donors, with incorporation or reduction of molecular oxygen"/>
    <property type="evidence" value="ECO:0007669"/>
    <property type="project" value="InterPro"/>
</dbReference>
<protein>
    <recommendedName>
        <fullName evidence="9">NADPH--hemoprotein reductase</fullName>
        <ecNumber evidence="9">1.6.2.4</ecNumber>
    </recommendedName>
</protein>
<dbReference type="EMBL" id="AP024448">
    <property type="protein sequence ID" value="BCS27757.1"/>
    <property type="molecule type" value="Genomic_DNA"/>
</dbReference>
<dbReference type="CDD" id="cd06206">
    <property type="entry name" value="bifunctional_CYPOR"/>
    <property type="match status" value="1"/>
</dbReference>
<proteinExistence type="inferred from homology"/>
<dbReference type="PANTHER" id="PTHR19384">
    <property type="entry name" value="NITRIC OXIDE SYNTHASE-RELATED"/>
    <property type="match status" value="1"/>
</dbReference>
<reference evidence="13" key="1">
    <citation type="submission" date="2021-01" db="EMBL/GenBank/DDBJ databases">
        <authorList>
            <consortium name="Aspergillus puulaauensis MK2 genome sequencing consortium"/>
            <person name="Kazuki M."/>
            <person name="Futagami T."/>
        </authorList>
    </citation>
    <scope>NUCLEOTIDE SEQUENCE</scope>
    <source>
        <strain evidence="13">MK2</strain>
    </source>
</reference>
<dbReference type="Pfam" id="PF00258">
    <property type="entry name" value="Flavodoxin_1"/>
    <property type="match status" value="1"/>
</dbReference>
<dbReference type="GO" id="GO:0003958">
    <property type="term" value="F:NADPH-hemoprotein reductase activity"/>
    <property type="evidence" value="ECO:0007669"/>
    <property type="project" value="UniProtKB-EC"/>
</dbReference>
<keyword evidence="14" id="KW-1185">Reference proteome</keyword>
<dbReference type="GO" id="GO:0005829">
    <property type="term" value="C:cytosol"/>
    <property type="evidence" value="ECO:0007669"/>
    <property type="project" value="TreeGrafter"/>
</dbReference>
<dbReference type="InterPro" id="IPR017927">
    <property type="entry name" value="FAD-bd_FR_type"/>
</dbReference>
<evidence type="ECO:0000256" key="10">
    <source>
        <dbReference type="ARBA" id="ARBA00049342"/>
    </source>
</evidence>
<evidence type="ECO:0000259" key="11">
    <source>
        <dbReference type="PROSITE" id="PS50902"/>
    </source>
</evidence>
<keyword evidence="6" id="KW-0274">FAD</keyword>
<dbReference type="SUPFAM" id="SSF48264">
    <property type="entry name" value="Cytochrome P450"/>
    <property type="match status" value="1"/>
</dbReference>
<keyword evidence="7" id="KW-0521">NADP</keyword>
<evidence type="ECO:0000256" key="5">
    <source>
        <dbReference type="ARBA" id="ARBA00022630"/>
    </source>
</evidence>
<comment type="cofactor">
    <cofactor evidence="1">
        <name>FMN</name>
        <dbReference type="ChEBI" id="CHEBI:58210"/>
    </cofactor>
</comment>
<dbReference type="GeneID" id="64977762"/>
<dbReference type="Pfam" id="PF00175">
    <property type="entry name" value="NAD_binding_1"/>
    <property type="match status" value="1"/>
</dbReference>
<evidence type="ECO:0000256" key="2">
    <source>
        <dbReference type="ARBA" id="ARBA00001971"/>
    </source>
</evidence>
<comment type="cofactor">
    <cofactor evidence="2">
        <name>heme</name>
        <dbReference type="ChEBI" id="CHEBI:30413"/>
    </cofactor>
</comment>
<feature type="domain" description="Flavodoxin-like" evidence="11">
    <location>
        <begin position="80"/>
        <end position="230"/>
    </location>
</feature>
<sequence length="649" mass="72228">MLMKTATRNYEVNIEKMKCVAQNVLDRRRREPSDKKNLLNALIRGQDPQTGETMSDENIINNMLTFLIAGHETTSGLLSFTVLSLLKNSSAYHKAQQEVDRVIGSSTIKFEHLAQLEYRESEMRLLAVADDRLPSEVVFVTATFEGTPGDNAGKFVGWLRNEPDAKLSGVQFAVFGCGHHDWSSTYQKVPKWLDDILVQRGATRLTHRGESDVALGTVLDDFDCWTDSSLWPAISGDIEQRTQEDFNGLDIEISPSARASNLKHDVFHARIEGSALLTGPGVREKRQIVFRLPSHMTYSAGDYLNVLPVNPPETVSRVLRIFGLPWDAEITIQPTSHTSLPVNAPWPVAQLLSEYVELGSPASKKSILGLASLGEDSSASTALRELTEAPTGPVSVLDILERYPDLPCPFGFFLSLLPPMCMRRYSTSSSPVVDPTLVSLTYSVLDERFRNRSESRFLGVTTNYLKRLEIGNIAQVSVRESHYSFHLPADPKVPVIMICAGTGITPFRGFAEERAEKIRLGQQLGQALLFIGCRNANSDRLYASDLEKWEKAGAATLFYAFSQHSWESAGCKYVQDRLHSERRQVAELLSHGAKVFVCGSSKLGTAVKAVFQQSVIEDWKESGLDVGEDVDTWFDDLQVQGRWSSDLFD</sequence>
<keyword evidence="8" id="KW-0560">Oxidoreductase</keyword>
<dbReference type="PROSITE" id="PS51384">
    <property type="entry name" value="FAD_FR"/>
    <property type="match status" value="1"/>
</dbReference>
<dbReference type="InterPro" id="IPR017938">
    <property type="entry name" value="Riboflavin_synthase-like_b-brl"/>
</dbReference>
<name>A0A7R7XU32_9EURO</name>
<comment type="similarity">
    <text evidence="4">In the N-terminal section; belongs to the cytochrome P450 family.</text>
</comment>
<dbReference type="InterPro" id="IPR029039">
    <property type="entry name" value="Flavoprotein-like_sf"/>
</dbReference>
<accession>A0A7R7XU32</accession>
<dbReference type="SUPFAM" id="SSF52343">
    <property type="entry name" value="Ferredoxin reductase-like, C-terminal NADP-linked domain"/>
    <property type="match status" value="1"/>
</dbReference>
<dbReference type="InterPro" id="IPR036396">
    <property type="entry name" value="Cyt_P450_sf"/>
</dbReference>
<dbReference type="Gene3D" id="3.40.50.80">
    <property type="entry name" value="Nucleotide-binding domain of ferredoxin-NADP reductase (FNR) module"/>
    <property type="match status" value="1"/>
</dbReference>
<dbReference type="InterPro" id="IPR001433">
    <property type="entry name" value="OxRdtase_FAD/NAD-bd"/>
</dbReference>
<evidence type="ECO:0000256" key="8">
    <source>
        <dbReference type="ARBA" id="ARBA00023002"/>
    </source>
</evidence>
<evidence type="ECO:0000256" key="6">
    <source>
        <dbReference type="ARBA" id="ARBA00022827"/>
    </source>
</evidence>